<comment type="caution">
    <text evidence="1">The sequence shown here is derived from an EMBL/GenBank/DDBJ whole genome shotgun (WGS) entry which is preliminary data.</text>
</comment>
<keyword evidence="2" id="KW-1185">Reference proteome</keyword>
<proteinExistence type="predicted"/>
<reference evidence="1 2" key="1">
    <citation type="submission" date="2023-09" db="EMBL/GenBank/DDBJ databases">
        <title>Genomes of two closely related lineages of the louse Polyplax serrata with different host specificities.</title>
        <authorList>
            <person name="Martinu J."/>
            <person name="Tarabai H."/>
            <person name="Stefka J."/>
            <person name="Hypsa V."/>
        </authorList>
    </citation>
    <scope>NUCLEOTIDE SEQUENCE [LARGE SCALE GENOMIC DNA]</scope>
    <source>
        <strain evidence="1">98ZLc_SE</strain>
    </source>
</reference>
<name>A0ABR1AWP4_POLSC</name>
<evidence type="ECO:0000313" key="1">
    <source>
        <dbReference type="EMBL" id="KAK6630344.1"/>
    </source>
</evidence>
<protein>
    <submittedName>
        <fullName evidence="1">Uncharacterized protein</fullName>
    </submittedName>
</protein>
<gene>
    <name evidence="1" type="ORF">RUM44_005011</name>
</gene>
<dbReference type="Proteomes" id="UP001359485">
    <property type="component" value="Unassembled WGS sequence"/>
</dbReference>
<evidence type="ECO:0000313" key="2">
    <source>
        <dbReference type="Proteomes" id="UP001359485"/>
    </source>
</evidence>
<accession>A0ABR1AWP4</accession>
<sequence length="122" mass="14596">MTNYDQKSHFLLKEEQPTLERTSMEVFTYLKSNGQHEKKFKNVWKNLSEVYQHSRKWNDLKIAEKIKKIRREVKDQNPGTEKISHFNRRSTRLQVLIGIDYSNGYWKFSGTSHGKPHIKLES</sequence>
<dbReference type="EMBL" id="JAWJWF010000008">
    <property type="protein sequence ID" value="KAK6630344.1"/>
    <property type="molecule type" value="Genomic_DNA"/>
</dbReference>
<organism evidence="1 2">
    <name type="scientific">Polyplax serrata</name>
    <name type="common">Common mouse louse</name>
    <dbReference type="NCBI Taxonomy" id="468196"/>
    <lineage>
        <taxon>Eukaryota</taxon>
        <taxon>Metazoa</taxon>
        <taxon>Ecdysozoa</taxon>
        <taxon>Arthropoda</taxon>
        <taxon>Hexapoda</taxon>
        <taxon>Insecta</taxon>
        <taxon>Pterygota</taxon>
        <taxon>Neoptera</taxon>
        <taxon>Paraneoptera</taxon>
        <taxon>Psocodea</taxon>
        <taxon>Troctomorpha</taxon>
        <taxon>Phthiraptera</taxon>
        <taxon>Anoplura</taxon>
        <taxon>Polyplacidae</taxon>
        <taxon>Polyplax</taxon>
    </lineage>
</organism>